<dbReference type="Pfam" id="PF01121">
    <property type="entry name" value="CoaE"/>
    <property type="match status" value="1"/>
</dbReference>
<comment type="pathway">
    <text evidence="5">Cofactor biosynthesis; coenzyme A biosynthesis; CoA from (R)-pantothenate: step 5/5.</text>
</comment>
<dbReference type="GO" id="GO:0004140">
    <property type="term" value="F:dephospho-CoA kinase activity"/>
    <property type="evidence" value="ECO:0007669"/>
    <property type="project" value="UniProtKB-EC"/>
</dbReference>
<dbReference type="EMBL" id="JAUSVO010000002">
    <property type="protein sequence ID" value="MDQ0437424.1"/>
    <property type="molecule type" value="Genomic_DNA"/>
</dbReference>
<comment type="similarity">
    <text evidence="1 5">Belongs to the CoaE family.</text>
</comment>
<dbReference type="InterPro" id="IPR001977">
    <property type="entry name" value="Depp_CoAkinase"/>
</dbReference>
<accession>A0ABU0H540</accession>
<dbReference type="HAMAP" id="MF_00376">
    <property type="entry name" value="Dephospho_CoA_kinase"/>
    <property type="match status" value="1"/>
</dbReference>
<evidence type="ECO:0000256" key="5">
    <source>
        <dbReference type="HAMAP-Rule" id="MF_00376"/>
    </source>
</evidence>
<keyword evidence="2 5" id="KW-0547">Nucleotide-binding</keyword>
<proteinExistence type="inferred from homology"/>
<evidence type="ECO:0000313" key="7">
    <source>
        <dbReference type="EMBL" id="MDQ0437424.1"/>
    </source>
</evidence>
<evidence type="ECO:0000256" key="3">
    <source>
        <dbReference type="ARBA" id="ARBA00022840"/>
    </source>
</evidence>
<dbReference type="InterPro" id="IPR027417">
    <property type="entry name" value="P-loop_NTPase"/>
</dbReference>
<evidence type="ECO:0000256" key="6">
    <source>
        <dbReference type="NCBIfam" id="TIGR00152"/>
    </source>
</evidence>
<comment type="function">
    <text evidence="5">Catalyzes the phosphorylation of the 3'-hydroxyl group of dephosphocoenzyme A to form coenzyme A.</text>
</comment>
<keyword evidence="5 7" id="KW-0418">Kinase</keyword>
<reference evidence="7 8" key="1">
    <citation type="submission" date="2023-07" db="EMBL/GenBank/DDBJ databases">
        <title>Genomic Encyclopedia of Type Strains, Phase IV (KMG-IV): sequencing the most valuable type-strain genomes for metagenomic binning, comparative biology and taxonomic classification.</title>
        <authorList>
            <person name="Goeker M."/>
        </authorList>
    </citation>
    <scope>NUCLEOTIDE SEQUENCE [LARGE SCALE GENOMIC DNA]</scope>
    <source>
        <strain evidence="7 8">B6-8</strain>
    </source>
</reference>
<comment type="catalytic activity">
    <reaction evidence="5">
        <text>3'-dephospho-CoA + ATP = ADP + CoA + H(+)</text>
        <dbReference type="Rhea" id="RHEA:18245"/>
        <dbReference type="ChEBI" id="CHEBI:15378"/>
        <dbReference type="ChEBI" id="CHEBI:30616"/>
        <dbReference type="ChEBI" id="CHEBI:57287"/>
        <dbReference type="ChEBI" id="CHEBI:57328"/>
        <dbReference type="ChEBI" id="CHEBI:456216"/>
        <dbReference type="EC" id="2.7.1.24"/>
    </reaction>
</comment>
<keyword evidence="8" id="KW-1185">Reference proteome</keyword>
<dbReference type="Gene3D" id="3.40.50.300">
    <property type="entry name" value="P-loop containing nucleotide triphosphate hydrolases"/>
    <property type="match status" value="1"/>
</dbReference>
<evidence type="ECO:0000256" key="2">
    <source>
        <dbReference type="ARBA" id="ARBA00022741"/>
    </source>
</evidence>
<sequence>MIRIGLTGSIGMGKSTVARFFAAEGAVIHDADAVVHALYRGKAVEPVGALFPEAVVDGAIDRTKLTALLAADPGALKRLEAVVHPLVHEAEIERIAQARAAGRRMIVLDIPLLLETGGESRVDVVVVASAAAELQRERVLRRTGMTVEKFERILGRQMPDAEKRRRAHFVVDTSGRFEATAETVAGIVRALAARAAA</sequence>
<dbReference type="PANTHER" id="PTHR10695:SF46">
    <property type="entry name" value="BIFUNCTIONAL COENZYME A SYNTHASE-RELATED"/>
    <property type="match status" value="1"/>
</dbReference>
<dbReference type="SUPFAM" id="SSF52540">
    <property type="entry name" value="P-loop containing nucleoside triphosphate hydrolases"/>
    <property type="match status" value="1"/>
</dbReference>
<organism evidence="7 8">
    <name type="scientific">Kaistia dalseonensis</name>
    <dbReference type="NCBI Taxonomy" id="410840"/>
    <lineage>
        <taxon>Bacteria</taxon>
        <taxon>Pseudomonadati</taxon>
        <taxon>Pseudomonadota</taxon>
        <taxon>Alphaproteobacteria</taxon>
        <taxon>Hyphomicrobiales</taxon>
        <taxon>Kaistiaceae</taxon>
        <taxon>Kaistia</taxon>
    </lineage>
</organism>
<keyword evidence="5" id="KW-0963">Cytoplasm</keyword>
<gene>
    <name evidence="5" type="primary">coaE</name>
    <name evidence="7" type="ORF">QO014_001809</name>
</gene>
<keyword evidence="3 5" id="KW-0067">ATP-binding</keyword>
<evidence type="ECO:0000313" key="8">
    <source>
        <dbReference type="Proteomes" id="UP001241603"/>
    </source>
</evidence>
<name>A0ABU0H540_9HYPH</name>
<feature type="binding site" evidence="5">
    <location>
        <begin position="11"/>
        <end position="16"/>
    </location>
    <ligand>
        <name>ATP</name>
        <dbReference type="ChEBI" id="CHEBI:30616"/>
    </ligand>
</feature>
<dbReference type="NCBIfam" id="TIGR00152">
    <property type="entry name" value="dephospho-CoA kinase"/>
    <property type="match status" value="1"/>
</dbReference>
<dbReference type="RefSeq" id="WP_266348346.1">
    <property type="nucleotide sequence ID" value="NZ_JAPKNG010000002.1"/>
</dbReference>
<evidence type="ECO:0000256" key="1">
    <source>
        <dbReference type="ARBA" id="ARBA00009018"/>
    </source>
</evidence>
<protein>
    <recommendedName>
        <fullName evidence="5 6">Dephospho-CoA kinase</fullName>
        <ecNumber evidence="5 6">2.7.1.24</ecNumber>
    </recommendedName>
    <alternativeName>
        <fullName evidence="5">Dephosphocoenzyme A kinase</fullName>
    </alternativeName>
</protein>
<evidence type="ECO:0000256" key="4">
    <source>
        <dbReference type="ARBA" id="ARBA00022993"/>
    </source>
</evidence>
<dbReference type="EC" id="2.7.1.24" evidence="5 6"/>
<comment type="caution">
    <text evidence="7">The sequence shown here is derived from an EMBL/GenBank/DDBJ whole genome shotgun (WGS) entry which is preliminary data.</text>
</comment>
<comment type="subcellular location">
    <subcellularLocation>
        <location evidence="5">Cytoplasm</location>
    </subcellularLocation>
</comment>
<dbReference type="PROSITE" id="PS51219">
    <property type="entry name" value="DPCK"/>
    <property type="match status" value="1"/>
</dbReference>
<dbReference type="PANTHER" id="PTHR10695">
    <property type="entry name" value="DEPHOSPHO-COA KINASE-RELATED"/>
    <property type="match status" value="1"/>
</dbReference>
<dbReference type="Proteomes" id="UP001241603">
    <property type="component" value="Unassembled WGS sequence"/>
</dbReference>
<keyword evidence="4 5" id="KW-0173">Coenzyme A biosynthesis</keyword>
<keyword evidence="5 7" id="KW-0808">Transferase</keyword>
<dbReference type="CDD" id="cd02022">
    <property type="entry name" value="DPCK"/>
    <property type="match status" value="1"/>
</dbReference>